<protein>
    <submittedName>
        <fullName evidence="1">Uncharacterized protein</fullName>
    </submittedName>
</protein>
<reference evidence="1" key="1">
    <citation type="submission" date="2022-01" db="EMBL/GenBank/DDBJ databases">
        <authorList>
            <person name="King R."/>
        </authorList>
    </citation>
    <scope>NUCLEOTIDE SEQUENCE</scope>
</reference>
<keyword evidence="2" id="KW-1185">Reference proteome</keyword>
<evidence type="ECO:0000313" key="1">
    <source>
        <dbReference type="EMBL" id="CAG9760298.1"/>
    </source>
</evidence>
<gene>
    <name evidence="1" type="ORF">CEUTPL_LOCUS1034</name>
</gene>
<dbReference type="Proteomes" id="UP001152799">
    <property type="component" value="Chromosome 1"/>
</dbReference>
<proteinExistence type="predicted"/>
<dbReference type="PANTHER" id="PTHR22954:SF3">
    <property type="entry name" value="PROTEIN CBG08539"/>
    <property type="match status" value="1"/>
</dbReference>
<evidence type="ECO:0000313" key="2">
    <source>
        <dbReference type="Proteomes" id="UP001152799"/>
    </source>
</evidence>
<name>A0A9N9Q8Q9_9CUCU</name>
<dbReference type="AlphaFoldDB" id="A0A9N9Q8Q9"/>
<dbReference type="PANTHER" id="PTHR22954">
    <property type="entry name" value="RETROVIRAL PROTEASE-RELATED"/>
    <property type="match status" value="1"/>
</dbReference>
<sequence length="233" mass="27050">MESLIRLRGAAKSRFTRIQDWFNRNVDLVTEVQQFETRLYAVDLAFEKFCQIQEKNDQTNDVTDEIERGMCEDAYYDISSKLKPKTDYLKNDSPVAVTNPTISHIQRLQLNIPVFSRDITTWHGFYELFKNFIENDTSLSNIGKLIYLKSYLKGLIFNLQLAGDNFNVALNILKGRYDNELNIIYAYIKNLIEAPSTSKGNSTSLRELVTFLKQNMEGLKNLGVNEDQWDYIT</sequence>
<accession>A0A9N9Q8Q9</accession>
<organism evidence="1 2">
    <name type="scientific">Ceutorhynchus assimilis</name>
    <name type="common">cabbage seed weevil</name>
    <dbReference type="NCBI Taxonomy" id="467358"/>
    <lineage>
        <taxon>Eukaryota</taxon>
        <taxon>Metazoa</taxon>
        <taxon>Ecdysozoa</taxon>
        <taxon>Arthropoda</taxon>
        <taxon>Hexapoda</taxon>
        <taxon>Insecta</taxon>
        <taxon>Pterygota</taxon>
        <taxon>Neoptera</taxon>
        <taxon>Endopterygota</taxon>
        <taxon>Coleoptera</taxon>
        <taxon>Polyphaga</taxon>
        <taxon>Cucujiformia</taxon>
        <taxon>Curculionidae</taxon>
        <taxon>Ceutorhynchinae</taxon>
        <taxon>Ceutorhynchus</taxon>
    </lineage>
</organism>
<dbReference type="Pfam" id="PF03564">
    <property type="entry name" value="DUF1759"/>
    <property type="match status" value="1"/>
</dbReference>
<dbReference type="OrthoDB" id="7444419at2759"/>
<dbReference type="EMBL" id="OU892277">
    <property type="protein sequence ID" value="CAG9760298.1"/>
    <property type="molecule type" value="Genomic_DNA"/>
</dbReference>
<dbReference type="InterPro" id="IPR005312">
    <property type="entry name" value="DUF1759"/>
</dbReference>